<dbReference type="GO" id="GO:0020037">
    <property type="term" value="F:heme binding"/>
    <property type="evidence" value="ECO:0007669"/>
    <property type="project" value="TreeGrafter"/>
</dbReference>
<dbReference type="GO" id="GO:0005886">
    <property type="term" value="C:plasma membrane"/>
    <property type="evidence" value="ECO:0007669"/>
    <property type="project" value="UniProtKB-SubCell"/>
</dbReference>
<evidence type="ECO:0000256" key="3">
    <source>
        <dbReference type="ARBA" id="ARBA00022448"/>
    </source>
</evidence>
<dbReference type="PANTHER" id="PTHR30365:SF0">
    <property type="entry name" value="CYTOCHROME BD-I UBIQUINOL OXIDASE SUBUNIT 1"/>
    <property type="match status" value="1"/>
</dbReference>
<feature type="transmembrane region" description="Helical" evidence="13">
    <location>
        <begin position="320"/>
        <end position="344"/>
    </location>
</feature>
<reference evidence="14 15" key="1">
    <citation type="submission" date="2020-10" db="EMBL/GenBank/DDBJ databases">
        <title>Complete genome sequence of Paludibaculum fermentans P105T, a facultatively anaerobic acidobacterium capable of dissimilatory Fe(III) reduction.</title>
        <authorList>
            <person name="Dedysh S.N."/>
            <person name="Beletsky A.V."/>
            <person name="Kulichevskaya I.S."/>
            <person name="Mardanov A.V."/>
            <person name="Ravin N.V."/>
        </authorList>
    </citation>
    <scope>NUCLEOTIDE SEQUENCE [LARGE SCALE GENOMIC DNA]</scope>
    <source>
        <strain evidence="14 15">P105</strain>
    </source>
</reference>
<dbReference type="GO" id="GO:0070069">
    <property type="term" value="C:cytochrome complex"/>
    <property type="evidence" value="ECO:0007669"/>
    <property type="project" value="UniProtKB-UniRule"/>
</dbReference>
<evidence type="ECO:0000256" key="1">
    <source>
        <dbReference type="ARBA" id="ARBA00004429"/>
    </source>
</evidence>
<keyword evidence="4 13" id="KW-1003">Cell membrane</keyword>
<feature type="transmembrane region" description="Helical" evidence="13">
    <location>
        <begin position="54"/>
        <end position="73"/>
    </location>
</feature>
<sequence>MDSALALHRFHFAFTITFHYLFVQLTLGLALLIFILKTMALRTGNEHYNDTARFWAKIFAVNFALGVVTGIPMEFQFGTNWSRFSKAAGGVIGHTLGMEGLYSFFLESSFLGLLIFGEKIMGRVGHWFSALAVWVGSWLSGYLIVATDAWMQRPVGYELGPHGEIILNSWSALIFNDWAAWQFMHTILGGVVTGCFAMASLGAFYLLMGKHQDYGRTFLRVSVTTGLLATLLVAFPTGDQQGALVARHQGPTLAAMEGHFETGPAAPMAILGQPDVEQRRLDNPFVLPGVLSMIVHKRWDAEVRGLDAFPKENWPDNIPLLFYSFHIMVGLGTIFIAIMGLSALQLWRGKLFTFKPLLWALLLAMPLPYVANTAGWMTAEVGRQPWLIYGLMRTTAGFSNRVSSGNAMFTLFGFMGIYSVLLMLGLFLIWREIEHGPGSAPAAH</sequence>
<dbReference type="Pfam" id="PF01654">
    <property type="entry name" value="Cyt_bd_oxida_I"/>
    <property type="match status" value="1"/>
</dbReference>
<feature type="transmembrane region" description="Helical" evidence="13">
    <location>
        <begin position="124"/>
        <end position="145"/>
    </location>
</feature>
<dbReference type="PANTHER" id="PTHR30365">
    <property type="entry name" value="CYTOCHROME D UBIQUINOL OXIDASE"/>
    <property type="match status" value="1"/>
</dbReference>
<feature type="transmembrane region" description="Helical" evidence="13">
    <location>
        <begin position="356"/>
        <end position="377"/>
    </location>
</feature>
<evidence type="ECO:0000256" key="10">
    <source>
        <dbReference type="ARBA" id="ARBA00022989"/>
    </source>
</evidence>
<dbReference type="EMBL" id="CP063849">
    <property type="protein sequence ID" value="QOY89421.1"/>
    <property type="molecule type" value="Genomic_DNA"/>
</dbReference>
<dbReference type="GO" id="GO:0046872">
    <property type="term" value="F:metal ion binding"/>
    <property type="evidence" value="ECO:0007669"/>
    <property type="project" value="UniProtKB-UniRule"/>
</dbReference>
<comment type="similarity">
    <text evidence="2 13">Belongs to the cytochrome ubiquinol oxidase subunit 1 family.</text>
</comment>
<keyword evidence="11 13" id="KW-0408">Iron</keyword>
<feature type="transmembrane region" description="Helical" evidence="13">
    <location>
        <begin position="183"/>
        <end position="206"/>
    </location>
</feature>
<dbReference type="GO" id="GO:0016682">
    <property type="term" value="F:oxidoreductase activity, acting on diphenols and related substances as donors, oxygen as acceptor"/>
    <property type="evidence" value="ECO:0007669"/>
    <property type="project" value="TreeGrafter"/>
</dbReference>
<keyword evidence="9 13" id="KW-0249">Electron transport</keyword>
<evidence type="ECO:0000256" key="7">
    <source>
        <dbReference type="ARBA" id="ARBA00022692"/>
    </source>
</evidence>
<keyword evidence="12 13" id="KW-0472">Membrane</keyword>
<evidence type="ECO:0000256" key="12">
    <source>
        <dbReference type="ARBA" id="ARBA00023136"/>
    </source>
</evidence>
<evidence type="ECO:0000313" key="14">
    <source>
        <dbReference type="EMBL" id="QOY89421.1"/>
    </source>
</evidence>
<gene>
    <name evidence="14" type="ORF">IRI77_05550</name>
</gene>
<dbReference type="PIRSF" id="PIRSF006446">
    <property type="entry name" value="Cyt_quinol_oxidase_1"/>
    <property type="match status" value="1"/>
</dbReference>
<evidence type="ECO:0000256" key="2">
    <source>
        <dbReference type="ARBA" id="ARBA00009819"/>
    </source>
</evidence>
<feature type="transmembrane region" description="Helical" evidence="13">
    <location>
        <begin position="218"/>
        <end position="235"/>
    </location>
</feature>
<evidence type="ECO:0000256" key="13">
    <source>
        <dbReference type="PIRNR" id="PIRNR006446"/>
    </source>
</evidence>
<feature type="transmembrane region" description="Helical" evidence="13">
    <location>
        <begin position="407"/>
        <end position="430"/>
    </location>
</feature>
<evidence type="ECO:0000256" key="6">
    <source>
        <dbReference type="ARBA" id="ARBA00022617"/>
    </source>
</evidence>
<proteinExistence type="inferred from homology"/>
<keyword evidence="6 13" id="KW-0349">Heme</keyword>
<dbReference type="GO" id="GO:0009055">
    <property type="term" value="F:electron transfer activity"/>
    <property type="evidence" value="ECO:0007669"/>
    <property type="project" value="UniProtKB-UniRule"/>
</dbReference>
<evidence type="ECO:0000256" key="4">
    <source>
        <dbReference type="ARBA" id="ARBA00022475"/>
    </source>
</evidence>
<feature type="transmembrane region" description="Helical" evidence="13">
    <location>
        <begin position="100"/>
        <end position="117"/>
    </location>
</feature>
<dbReference type="RefSeq" id="WP_194451083.1">
    <property type="nucleotide sequence ID" value="NZ_CP063849.1"/>
</dbReference>
<comment type="subcellular location">
    <subcellularLocation>
        <location evidence="1">Cell inner membrane</location>
        <topology evidence="1">Multi-pass membrane protein</topology>
    </subcellularLocation>
</comment>
<dbReference type="AlphaFoldDB" id="A0A7S7SMF1"/>
<dbReference type="KEGG" id="pfer:IRI77_05550"/>
<keyword evidence="15" id="KW-1185">Reference proteome</keyword>
<keyword evidence="3 13" id="KW-0813">Transport</keyword>
<dbReference type="InterPro" id="IPR002585">
    <property type="entry name" value="Cyt-d_ubiquinol_oxidase_su_1"/>
</dbReference>
<keyword evidence="5" id="KW-0997">Cell inner membrane</keyword>
<evidence type="ECO:0000313" key="15">
    <source>
        <dbReference type="Proteomes" id="UP000593892"/>
    </source>
</evidence>
<keyword evidence="8 13" id="KW-0479">Metal-binding</keyword>
<accession>A0A7S7SMF1</accession>
<feature type="transmembrane region" description="Helical" evidence="13">
    <location>
        <begin position="12"/>
        <end position="34"/>
    </location>
</feature>
<evidence type="ECO:0000256" key="8">
    <source>
        <dbReference type="ARBA" id="ARBA00022723"/>
    </source>
</evidence>
<dbReference type="Proteomes" id="UP000593892">
    <property type="component" value="Chromosome"/>
</dbReference>
<name>A0A7S7SMF1_PALFE</name>
<evidence type="ECO:0000256" key="5">
    <source>
        <dbReference type="ARBA" id="ARBA00022519"/>
    </source>
</evidence>
<dbReference type="GO" id="GO:0019646">
    <property type="term" value="P:aerobic electron transport chain"/>
    <property type="evidence" value="ECO:0007669"/>
    <property type="project" value="InterPro"/>
</dbReference>
<evidence type="ECO:0000256" key="9">
    <source>
        <dbReference type="ARBA" id="ARBA00022982"/>
    </source>
</evidence>
<evidence type="ECO:0000256" key="11">
    <source>
        <dbReference type="ARBA" id="ARBA00023004"/>
    </source>
</evidence>
<organism evidence="14 15">
    <name type="scientific">Paludibaculum fermentans</name>
    <dbReference type="NCBI Taxonomy" id="1473598"/>
    <lineage>
        <taxon>Bacteria</taxon>
        <taxon>Pseudomonadati</taxon>
        <taxon>Acidobacteriota</taxon>
        <taxon>Terriglobia</taxon>
        <taxon>Bryobacterales</taxon>
        <taxon>Bryobacteraceae</taxon>
        <taxon>Paludibaculum</taxon>
    </lineage>
</organism>
<protein>
    <submittedName>
        <fullName evidence="14">Cytochrome ubiquinol oxidase subunit I</fullName>
    </submittedName>
</protein>
<keyword evidence="10 13" id="KW-1133">Transmembrane helix</keyword>
<keyword evidence="7 13" id="KW-0812">Transmembrane</keyword>